<dbReference type="PANTHER" id="PTHR34187:SF2">
    <property type="entry name" value="DUF202 DOMAIN-CONTAINING PROTEIN"/>
    <property type="match status" value="1"/>
</dbReference>
<keyword evidence="10" id="KW-1185">Reference proteome</keyword>
<keyword evidence="4 7" id="KW-1133">Transmembrane helix</keyword>
<evidence type="ECO:0000256" key="6">
    <source>
        <dbReference type="SAM" id="MobiDB-lite"/>
    </source>
</evidence>
<feature type="transmembrane region" description="Helical" evidence="7">
    <location>
        <begin position="104"/>
        <end position="124"/>
    </location>
</feature>
<dbReference type="OrthoDB" id="199599at2759"/>
<evidence type="ECO:0000256" key="4">
    <source>
        <dbReference type="ARBA" id="ARBA00022989"/>
    </source>
</evidence>
<evidence type="ECO:0000313" key="10">
    <source>
        <dbReference type="Proteomes" id="UP000193467"/>
    </source>
</evidence>
<feature type="region of interest" description="Disordered" evidence="6">
    <location>
        <begin position="67"/>
        <end position="92"/>
    </location>
</feature>
<evidence type="ECO:0000313" key="9">
    <source>
        <dbReference type="EMBL" id="ORY89480.1"/>
    </source>
</evidence>
<evidence type="ECO:0000256" key="2">
    <source>
        <dbReference type="ARBA" id="ARBA00022475"/>
    </source>
</evidence>
<feature type="domain" description="DUF202" evidence="8">
    <location>
        <begin position="27"/>
        <end position="126"/>
    </location>
</feature>
<feature type="compositionally biased region" description="Low complexity" evidence="6">
    <location>
        <begin position="67"/>
        <end position="82"/>
    </location>
</feature>
<reference evidence="9 10" key="1">
    <citation type="submission" date="2016-07" db="EMBL/GenBank/DDBJ databases">
        <title>Pervasive Adenine N6-methylation of Active Genes in Fungi.</title>
        <authorList>
            <consortium name="DOE Joint Genome Institute"/>
            <person name="Mondo S.J."/>
            <person name="Dannebaum R.O."/>
            <person name="Kuo R.C."/>
            <person name="Labutti K."/>
            <person name="Haridas S."/>
            <person name="Kuo A."/>
            <person name="Salamov A."/>
            <person name="Ahrendt S.R."/>
            <person name="Lipzen A."/>
            <person name="Sullivan W."/>
            <person name="Andreopoulos W.B."/>
            <person name="Clum A."/>
            <person name="Lindquist E."/>
            <person name="Daum C."/>
            <person name="Ramamoorthy G.K."/>
            <person name="Gryganskyi A."/>
            <person name="Culley D."/>
            <person name="Magnuson J.K."/>
            <person name="James T.Y."/>
            <person name="O'Malley M.A."/>
            <person name="Stajich J.E."/>
            <person name="Spatafora J.W."/>
            <person name="Visel A."/>
            <person name="Grigoriev I.V."/>
        </authorList>
    </citation>
    <scope>NUCLEOTIDE SEQUENCE [LARGE SCALE GENOMIC DNA]</scope>
    <source>
        <strain evidence="9 10">62-1032</strain>
    </source>
</reference>
<dbReference type="Pfam" id="PF02656">
    <property type="entry name" value="DUF202"/>
    <property type="match status" value="1"/>
</dbReference>
<dbReference type="InterPro" id="IPR052053">
    <property type="entry name" value="IM_YidH-like"/>
</dbReference>
<dbReference type="Proteomes" id="UP000193467">
    <property type="component" value="Unassembled WGS sequence"/>
</dbReference>
<feature type="transmembrane region" description="Helical" evidence="7">
    <location>
        <begin position="144"/>
        <end position="163"/>
    </location>
</feature>
<dbReference type="EMBL" id="MCGR01000006">
    <property type="protein sequence ID" value="ORY89480.1"/>
    <property type="molecule type" value="Genomic_DNA"/>
</dbReference>
<name>A0A1Y2G3E4_9BASI</name>
<keyword evidence="3 7" id="KW-0812">Transmembrane</keyword>
<dbReference type="AlphaFoldDB" id="A0A1Y2G3E4"/>
<protein>
    <recommendedName>
        <fullName evidence="8">DUF202 domain-containing protein</fullName>
    </recommendedName>
</protein>
<evidence type="ECO:0000256" key="7">
    <source>
        <dbReference type="SAM" id="Phobius"/>
    </source>
</evidence>
<comment type="caution">
    <text evidence="9">The sequence shown here is derived from an EMBL/GenBank/DDBJ whole genome shotgun (WGS) entry which is preliminary data.</text>
</comment>
<organism evidence="9 10">
    <name type="scientific">Leucosporidium creatinivorum</name>
    <dbReference type="NCBI Taxonomy" id="106004"/>
    <lineage>
        <taxon>Eukaryota</taxon>
        <taxon>Fungi</taxon>
        <taxon>Dikarya</taxon>
        <taxon>Basidiomycota</taxon>
        <taxon>Pucciniomycotina</taxon>
        <taxon>Microbotryomycetes</taxon>
        <taxon>Leucosporidiales</taxon>
        <taxon>Leucosporidium</taxon>
    </lineage>
</organism>
<keyword evidence="2" id="KW-1003">Cell membrane</keyword>
<comment type="subcellular location">
    <subcellularLocation>
        <location evidence="1">Cell membrane</location>
        <topology evidence="1">Multi-pass membrane protein</topology>
    </subcellularLocation>
</comment>
<dbReference type="GO" id="GO:0005886">
    <property type="term" value="C:plasma membrane"/>
    <property type="evidence" value="ECO:0007669"/>
    <property type="project" value="UniProtKB-SubCell"/>
</dbReference>
<sequence length="168" mass="18272">MTTRPPSFLRMLFKGYPQVPNTGSCARDHLANERTSLAWMRSSLALVALGIGLERFETLREDIVRASAPSSSSASAASSSPPQLQEKPTPKPLSLFSLSPSKQISLLLCGTGAIVAIQSTVRYYQVLYELQHSPSRFTPNVRGIGLVSLMCFGVFGAVLGTELRQRED</sequence>
<accession>A0A1Y2G3E4</accession>
<dbReference type="InParanoid" id="A0A1Y2G3E4"/>
<dbReference type="PANTHER" id="PTHR34187">
    <property type="entry name" value="FGR18P"/>
    <property type="match status" value="1"/>
</dbReference>
<proteinExistence type="predicted"/>
<evidence type="ECO:0000256" key="3">
    <source>
        <dbReference type="ARBA" id="ARBA00022692"/>
    </source>
</evidence>
<keyword evidence="5 7" id="KW-0472">Membrane</keyword>
<evidence type="ECO:0000259" key="8">
    <source>
        <dbReference type="Pfam" id="PF02656"/>
    </source>
</evidence>
<dbReference type="InterPro" id="IPR003807">
    <property type="entry name" value="DUF202"/>
</dbReference>
<gene>
    <name evidence="9" type="ORF">BCR35DRAFT_178077</name>
</gene>
<evidence type="ECO:0000256" key="5">
    <source>
        <dbReference type="ARBA" id="ARBA00023136"/>
    </source>
</evidence>
<evidence type="ECO:0000256" key="1">
    <source>
        <dbReference type="ARBA" id="ARBA00004651"/>
    </source>
</evidence>